<dbReference type="SMART" id="SM01012">
    <property type="entry name" value="ANTAR"/>
    <property type="match status" value="1"/>
</dbReference>
<dbReference type="SMART" id="SM00331">
    <property type="entry name" value="PP2C_SIG"/>
    <property type="match status" value="1"/>
</dbReference>
<protein>
    <submittedName>
        <fullName evidence="6">SpoIIE family protein phosphatase</fullName>
    </submittedName>
</protein>
<dbReference type="InterPro" id="IPR011006">
    <property type="entry name" value="CheY-like_superfamily"/>
</dbReference>
<dbReference type="InterPro" id="IPR052016">
    <property type="entry name" value="Bact_Sigma-Reg"/>
</dbReference>
<sequence>MEGMVAKPSGTGRPGASTPSDGVGTSTPEDTAPSRAASAPAGGADGGSAEPAEALAALVAKLRAELTGVRTAMRNRAVIEQAKGVLVERLGVSPDQGFDQLVRLSQRTNIKLIEVAAAIVGTTSPDPDAPDVVNLIDDELRQHVARSRTRTAAPSGVPAPAAEKPRRRASRSPEVEALQSQHQLLSARIAAARGYDEIAEVLGTAPTAWPAPTSIMITLLDPDGAQRGVGAFGIPGEVRSRWSRIPPDPALPLVVAVQDVETIWLVGGEEVTRRFPVMDQLPFNGDTVLASPLISGERVLGAIIMSWAEGLPDGDELRRYVAALLEPVARQVDALIGDEIASAWFHVEGEESAQAAPAQVWLPTVVDVLHNPAALLSPVTVDGQLVDFRVEYANVMARQVLATARVDPDEATLLAAYPTLGSATLLPEFARMLQDGQPRRLEGLRADPRADGVPTTQSISMHAVRLWDRVFAVWRIATEADLLYDQLLQAERIAGVGSFCWELRDPEPRCSPELIRLFHGGRDAARVPVDELTASVHADDLLAVQDAVRRTVVEGKHLLAEVRGAGRVNGRRLRLTAEPLFDDTGNVTAVRGTVQDVTEERAIEARLRRAEEALAAQRHRVADERRAAQALQKALLPTDPELGHMEGVEICGHCRSPERVGTVDGDWFDATSLPDGGTILVLGDVDDRGLSSMTTAARLRYAVRAYAALDMTPGDILSAVNGMLCAMEVEHTACLVVARYSPTTRELRWAAAGQVAPIRYTATGQGTVLSGPLGLPLGEVTEMRYSDTTVTLEPGDRVLLYTGGQARVDRRRGGGLDLVRRAGEHIDLSNFDAVVTHLVTSLNIPDDEDVCAMLVHVP</sequence>
<reference evidence="7" key="1">
    <citation type="journal article" date="2019" name="Int. J. Syst. Evol. Microbiol.">
        <title>The Global Catalogue of Microorganisms (GCM) 10K type strain sequencing project: providing services to taxonomists for standard genome sequencing and annotation.</title>
        <authorList>
            <consortium name="The Broad Institute Genomics Platform"/>
            <consortium name="The Broad Institute Genome Sequencing Center for Infectious Disease"/>
            <person name="Wu L."/>
            <person name="Ma J."/>
        </authorList>
    </citation>
    <scope>NUCLEOTIDE SEQUENCE [LARGE SCALE GENOMIC DNA]</scope>
    <source>
        <strain evidence="7">JCM 15933</strain>
    </source>
</reference>
<dbReference type="InterPro" id="IPR036457">
    <property type="entry name" value="PPM-type-like_dom_sf"/>
</dbReference>
<dbReference type="PROSITE" id="PS50113">
    <property type="entry name" value="PAC"/>
    <property type="match status" value="1"/>
</dbReference>
<dbReference type="SUPFAM" id="SSF55785">
    <property type="entry name" value="PYP-like sensor domain (PAS domain)"/>
    <property type="match status" value="1"/>
</dbReference>
<dbReference type="InterPro" id="IPR005561">
    <property type="entry name" value="ANTAR"/>
</dbReference>
<feature type="domain" description="PAC" evidence="4">
    <location>
        <begin position="558"/>
        <end position="609"/>
    </location>
</feature>
<keyword evidence="2" id="KW-0175">Coiled coil</keyword>
<dbReference type="PROSITE" id="PS50921">
    <property type="entry name" value="ANTAR"/>
    <property type="match status" value="1"/>
</dbReference>
<feature type="region of interest" description="Disordered" evidence="3">
    <location>
        <begin position="146"/>
        <end position="176"/>
    </location>
</feature>
<keyword evidence="7" id="KW-1185">Reference proteome</keyword>
<dbReference type="PANTHER" id="PTHR43156:SF2">
    <property type="entry name" value="STAGE II SPORULATION PROTEIN E"/>
    <property type="match status" value="1"/>
</dbReference>
<accession>A0ABP4M5C5</accession>
<evidence type="ECO:0000313" key="6">
    <source>
        <dbReference type="EMBL" id="GAA1537243.1"/>
    </source>
</evidence>
<dbReference type="InterPro" id="IPR000700">
    <property type="entry name" value="PAS-assoc_C"/>
</dbReference>
<dbReference type="Gene3D" id="3.30.450.20">
    <property type="entry name" value="PAS domain"/>
    <property type="match status" value="1"/>
</dbReference>
<evidence type="ECO:0000259" key="5">
    <source>
        <dbReference type="PROSITE" id="PS50921"/>
    </source>
</evidence>
<evidence type="ECO:0000259" key="4">
    <source>
        <dbReference type="PROSITE" id="PS50113"/>
    </source>
</evidence>
<dbReference type="InterPro" id="IPR001932">
    <property type="entry name" value="PPM-type_phosphatase-like_dom"/>
</dbReference>
<dbReference type="Gene3D" id="3.60.40.10">
    <property type="entry name" value="PPM-type phosphatase domain"/>
    <property type="match status" value="1"/>
</dbReference>
<dbReference type="SUPFAM" id="SSF52172">
    <property type="entry name" value="CheY-like"/>
    <property type="match status" value="1"/>
</dbReference>
<dbReference type="InterPro" id="IPR036388">
    <property type="entry name" value="WH-like_DNA-bd_sf"/>
</dbReference>
<proteinExistence type="predicted"/>
<comment type="caution">
    <text evidence="6">The sequence shown here is derived from an EMBL/GenBank/DDBJ whole genome shotgun (WGS) entry which is preliminary data.</text>
</comment>
<evidence type="ECO:0000256" key="1">
    <source>
        <dbReference type="ARBA" id="ARBA00022801"/>
    </source>
</evidence>
<keyword evidence="1" id="KW-0378">Hydrolase</keyword>
<organism evidence="6 7">
    <name type="scientific">Dactylosporangium maewongense</name>
    <dbReference type="NCBI Taxonomy" id="634393"/>
    <lineage>
        <taxon>Bacteria</taxon>
        <taxon>Bacillati</taxon>
        <taxon>Actinomycetota</taxon>
        <taxon>Actinomycetes</taxon>
        <taxon>Micromonosporales</taxon>
        <taxon>Micromonosporaceae</taxon>
        <taxon>Dactylosporangium</taxon>
    </lineage>
</organism>
<name>A0ABP4M5C5_9ACTN</name>
<dbReference type="Proteomes" id="UP001501470">
    <property type="component" value="Unassembled WGS sequence"/>
</dbReference>
<feature type="coiled-coil region" evidence="2">
    <location>
        <begin position="600"/>
        <end position="627"/>
    </location>
</feature>
<feature type="domain" description="ANTAR" evidence="5">
    <location>
        <begin position="59"/>
        <end position="120"/>
    </location>
</feature>
<evidence type="ECO:0000313" key="7">
    <source>
        <dbReference type="Proteomes" id="UP001501470"/>
    </source>
</evidence>
<feature type="region of interest" description="Disordered" evidence="3">
    <location>
        <begin position="1"/>
        <end position="50"/>
    </location>
</feature>
<dbReference type="Gene3D" id="1.10.10.10">
    <property type="entry name" value="Winged helix-like DNA-binding domain superfamily/Winged helix DNA-binding domain"/>
    <property type="match status" value="1"/>
</dbReference>
<gene>
    <name evidence="6" type="ORF">GCM10009827_065000</name>
</gene>
<dbReference type="Pfam" id="PF03861">
    <property type="entry name" value="ANTAR"/>
    <property type="match status" value="1"/>
</dbReference>
<evidence type="ECO:0000256" key="3">
    <source>
        <dbReference type="SAM" id="MobiDB-lite"/>
    </source>
</evidence>
<dbReference type="EMBL" id="BAAAQD010000014">
    <property type="protein sequence ID" value="GAA1537243.1"/>
    <property type="molecule type" value="Genomic_DNA"/>
</dbReference>
<feature type="compositionally biased region" description="Polar residues" evidence="3">
    <location>
        <begin position="17"/>
        <end position="29"/>
    </location>
</feature>
<dbReference type="InterPro" id="IPR035965">
    <property type="entry name" value="PAS-like_dom_sf"/>
</dbReference>
<dbReference type="PANTHER" id="PTHR43156">
    <property type="entry name" value="STAGE II SPORULATION PROTEIN E-RELATED"/>
    <property type="match status" value="1"/>
</dbReference>
<feature type="compositionally biased region" description="Low complexity" evidence="3">
    <location>
        <begin position="33"/>
        <end position="50"/>
    </location>
</feature>
<evidence type="ECO:0000256" key="2">
    <source>
        <dbReference type="SAM" id="Coils"/>
    </source>
</evidence>
<dbReference type="Pfam" id="PF07228">
    <property type="entry name" value="SpoIIE"/>
    <property type="match status" value="1"/>
</dbReference>